<proteinExistence type="predicted"/>
<dbReference type="EMBL" id="KX774321">
    <property type="protein sequence ID" value="AOZ63623.1"/>
    <property type="molecule type" value="Genomic_DNA"/>
</dbReference>
<sequence length="124" mass="14245">MKMLNHPDFGAIQVSEVFLSVEKPVLFLCSFEKVKVDFIGILVEEYVSPLCADKHVENYYFAGVNKSELRMLKSGGSLKELFNTRPVWWCNSHYRNNKSVNQYWKSQSSISPIYQIADGVSLKC</sequence>
<keyword evidence="2" id="KW-1185">Reference proteome</keyword>
<reference evidence="2" key="1">
    <citation type="submission" date="2016-08" db="EMBL/GenBank/DDBJ databases">
        <authorList>
            <person name="Seilhamer J.J."/>
        </authorList>
    </citation>
    <scope>NUCLEOTIDE SEQUENCE [LARGE SCALE GENOMIC DNA]</scope>
</reference>
<name>A0A1I9SA17_9CAUD</name>
<accession>A0A1I9SA17</accession>
<evidence type="ECO:0000313" key="1">
    <source>
        <dbReference type="EMBL" id="AOZ63623.1"/>
    </source>
</evidence>
<dbReference type="Proteomes" id="UP000224902">
    <property type="component" value="Segment"/>
</dbReference>
<protein>
    <submittedName>
        <fullName evidence="1">Uncharacterized protein</fullName>
    </submittedName>
</protein>
<organism evidence="1 2">
    <name type="scientific">Rhodococcus phage Weasels2</name>
    <dbReference type="NCBI Taxonomy" id="1897437"/>
    <lineage>
        <taxon>Viruses</taxon>
        <taxon>Duplodnaviria</taxon>
        <taxon>Heunggongvirae</taxon>
        <taxon>Uroviricota</taxon>
        <taxon>Caudoviricetes</taxon>
        <taxon>Weaselvirus</taxon>
        <taxon>Weaselvirus weasel</taxon>
    </lineage>
</organism>
<gene>
    <name evidence="1" type="ORF">SEA_WEASELS2_33</name>
</gene>
<evidence type="ECO:0000313" key="2">
    <source>
        <dbReference type="Proteomes" id="UP000224902"/>
    </source>
</evidence>